<evidence type="ECO:0000256" key="1">
    <source>
        <dbReference type="SAM" id="Coils"/>
    </source>
</evidence>
<evidence type="ECO:0000313" key="3">
    <source>
        <dbReference type="EMBL" id="EDV97471.1"/>
    </source>
</evidence>
<feature type="compositionally biased region" description="Polar residues" evidence="2">
    <location>
        <begin position="713"/>
        <end position="726"/>
    </location>
</feature>
<sequence>MMNNCINVSDETVSVAVSVNSDATPAQPEFVHLTETRRYIYRVIAAVDDESFSRLINRLLRQFEGAIREELESTQNSPLLCRKLARSIIGLTHLIHTLLVRRAPESSSCPSICERWCFIVANYIACELCAAQDRVENEQSIIERISSMLSLYIERSDVGSAVYKKNTLCTLIAVPKLFGQANIITVFYSRLFPQWSTAFSELSQAELPDKIYIEYIIIFYYWQRLERNGATKQRIFEFAIKFMRPRSTLPYNPAYIEHLPKYSDASTATRCILEYLSVKQCCRGLHSASRLDNRSLQPNELIVDSDEEDAASETSLLLVSVLISTQQQQQQSVPPPVPDPPDFLKRLCCNARRLEPEKRAAALHRGFDSTSEVVNLCQSDEEEEMFSLDFSVPANVDSDVGAEGDDDYVPTTRIYPSNLRTYQRVTSSATTIASPASDVAIYTIPRIVNSYSFRRDSLHIVSTTQVLPYHVDQCVQTAEEVEEEEEQEEQQQQQQQREQEQQQQMLSFDNNDAISSCMPYSETRPSDSTTATELIYEDSFTSRQSSQDSTQIELNDNHLHCHQPSSRNSHSSDASLQKKQVTFSAQHLPASSRSQSKQCITSMKPSIKRYKNANNTSPSSSMDYIESLKLMGRKEHLLAGQRMFSKLESKNICDKGTINSMSSSGRHARKAPLKKQTCSTITIARPTPKLTFTTMSTSPRTPIPTIQCTPTTSNASSGTPTPQLNRIQARGPQRSLPTPPASTHSSIDTCLRHPKSSEHLQHSADFQQVQALGRKYKFSRRKFTDSSPENVEFYNSLLKLQRSKLLAKRQSNAKVPPPKSELKLKKQLIAANIKVREDIERLEGEVELIKRHAVQTRADMIAAMSKVVVRLKRCHIEDFAMPRSSVEEDRNEVTTQLIRPKKAKVTRRRRHKPWTRKKHMNKETQLALVATSMSASATATAISPVPAAELAPIPVPATVSAAVPATVSATVPAKVPDPVPDLIPNPAPVPVPAPESASATSPAELDCIAAYVTLANNGECCTDDDTMAGPCSVVAAHEIVVASSNVPVYLLNGESRDVMTPVPASFANDAVATEP</sequence>
<feature type="region of interest" description="Disordered" evidence="2">
    <location>
        <begin position="477"/>
        <end position="504"/>
    </location>
</feature>
<dbReference type="Proteomes" id="UP000001070">
    <property type="component" value="Unassembled WGS sequence"/>
</dbReference>
<evidence type="ECO:0000256" key="2">
    <source>
        <dbReference type="SAM" id="MobiDB-lite"/>
    </source>
</evidence>
<feature type="coiled-coil region" evidence="1">
    <location>
        <begin position="825"/>
        <end position="859"/>
    </location>
</feature>
<feature type="region of interest" description="Disordered" evidence="2">
    <location>
        <begin position="691"/>
        <end position="749"/>
    </location>
</feature>
<dbReference type="OMA" id="QYLPLKC"/>
<dbReference type="EMBL" id="CH916366">
    <property type="protein sequence ID" value="EDV97471.1"/>
    <property type="molecule type" value="Genomic_DNA"/>
</dbReference>
<evidence type="ECO:0000313" key="4">
    <source>
        <dbReference type="Proteomes" id="UP000001070"/>
    </source>
</evidence>
<dbReference type="InParanoid" id="B4IXK9"/>
<feature type="compositionally biased region" description="Low complexity" evidence="2">
    <location>
        <begin position="490"/>
        <end position="504"/>
    </location>
</feature>
<accession>B4IXK9</accession>
<protein>
    <submittedName>
        <fullName evidence="3">GH16893</fullName>
    </submittedName>
</protein>
<dbReference type="PhylomeDB" id="B4IXK9"/>
<feature type="compositionally biased region" description="Acidic residues" evidence="2">
    <location>
        <begin position="479"/>
        <end position="489"/>
    </location>
</feature>
<gene>
    <name evidence="3" type="primary">Dgri\GH16893</name>
    <name evidence="3" type="ORF">Dgri_GH16893</name>
</gene>
<dbReference type="FunCoup" id="B4IXK9">
    <property type="interactions" value="46"/>
</dbReference>
<feature type="compositionally biased region" description="Low complexity" evidence="2">
    <location>
        <begin position="699"/>
        <end position="712"/>
    </location>
</feature>
<keyword evidence="4" id="KW-1185">Reference proteome</keyword>
<dbReference type="AlphaFoldDB" id="B4IXK9"/>
<name>B4IXK9_DROGR</name>
<dbReference type="eggNOG" id="ENOG502T80X">
    <property type="taxonomic scope" value="Eukaryota"/>
</dbReference>
<dbReference type="KEGG" id="dgr:6558736"/>
<dbReference type="OrthoDB" id="7673806at2759"/>
<proteinExistence type="predicted"/>
<dbReference type="HOGENOM" id="CLU_011588_0_0_1"/>
<organism evidence="4">
    <name type="scientific">Drosophila grimshawi</name>
    <name type="common">Hawaiian fruit fly</name>
    <name type="synonym">Idiomyia grimshawi</name>
    <dbReference type="NCBI Taxonomy" id="7222"/>
    <lineage>
        <taxon>Eukaryota</taxon>
        <taxon>Metazoa</taxon>
        <taxon>Ecdysozoa</taxon>
        <taxon>Arthropoda</taxon>
        <taxon>Hexapoda</taxon>
        <taxon>Insecta</taxon>
        <taxon>Pterygota</taxon>
        <taxon>Neoptera</taxon>
        <taxon>Endopterygota</taxon>
        <taxon>Diptera</taxon>
        <taxon>Brachycera</taxon>
        <taxon>Muscomorpha</taxon>
        <taxon>Ephydroidea</taxon>
        <taxon>Drosophilidae</taxon>
        <taxon>Drosophila</taxon>
        <taxon>Hawaiian Drosophila</taxon>
    </lineage>
</organism>
<keyword evidence="1" id="KW-0175">Coiled coil</keyword>
<reference evidence="3 4" key="1">
    <citation type="journal article" date="2007" name="Nature">
        <title>Evolution of genes and genomes on the Drosophila phylogeny.</title>
        <authorList>
            <consortium name="Drosophila 12 Genomes Consortium"/>
            <person name="Clark A.G."/>
            <person name="Eisen M.B."/>
            <person name="Smith D.R."/>
            <person name="Bergman C.M."/>
            <person name="Oliver B."/>
            <person name="Markow T.A."/>
            <person name="Kaufman T.C."/>
            <person name="Kellis M."/>
            <person name="Gelbart W."/>
            <person name="Iyer V.N."/>
            <person name="Pollard D.A."/>
            <person name="Sackton T.B."/>
            <person name="Larracuente A.M."/>
            <person name="Singh N.D."/>
            <person name="Abad J.P."/>
            <person name="Abt D.N."/>
            <person name="Adryan B."/>
            <person name="Aguade M."/>
            <person name="Akashi H."/>
            <person name="Anderson W.W."/>
            <person name="Aquadro C.F."/>
            <person name="Ardell D.H."/>
            <person name="Arguello R."/>
            <person name="Artieri C.G."/>
            <person name="Barbash D.A."/>
            <person name="Barker D."/>
            <person name="Barsanti P."/>
            <person name="Batterham P."/>
            <person name="Batzoglou S."/>
            <person name="Begun D."/>
            <person name="Bhutkar A."/>
            <person name="Blanco E."/>
            <person name="Bosak S.A."/>
            <person name="Bradley R.K."/>
            <person name="Brand A.D."/>
            <person name="Brent M.R."/>
            <person name="Brooks A.N."/>
            <person name="Brown R.H."/>
            <person name="Butlin R.K."/>
            <person name="Caggese C."/>
            <person name="Calvi B.R."/>
            <person name="Bernardo de Carvalho A."/>
            <person name="Caspi A."/>
            <person name="Castrezana S."/>
            <person name="Celniker S.E."/>
            <person name="Chang J.L."/>
            <person name="Chapple C."/>
            <person name="Chatterji S."/>
            <person name="Chinwalla A."/>
            <person name="Civetta A."/>
            <person name="Clifton S.W."/>
            <person name="Comeron J.M."/>
            <person name="Costello J.C."/>
            <person name="Coyne J.A."/>
            <person name="Daub J."/>
            <person name="David R.G."/>
            <person name="Delcher A.L."/>
            <person name="Delehaunty K."/>
            <person name="Do C.B."/>
            <person name="Ebling H."/>
            <person name="Edwards K."/>
            <person name="Eickbush T."/>
            <person name="Evans J.D."/>
            <person name="Filipski A."/>
            <person name="Findeiss S."/>
            <person name="Freyhult E."/>
            <person name="Fulton L."/>
            <person name="Fulton R."/>
            <person name="Garcia A.C."/>
            <person name="Gardiner A."/>
            <person name="Garfield D.A."/>
            <person name="Garvin B.E."/>
            <person name="Gibson G."/>
            <person name="Gilbert D."/>
            <person name="Gnerre S."/>
            <person name="Godfrey J."/>
            <person name="Good R."/>
            <person name="Gotea V."/>
            <person name="Gravely B."/>
            <person name="Greenberg A.J."/>
            <person name="Griffiths-Jones S."/>
            <person name="Gross S."/>
            <person name="Guigo R."/>
            <person name="Gustafson E.A."/>
            <person name="Haerty W."/>
            <person name="Hahn M.W."/>
            <person name="Halligan D.L."/>
            <person name="Halpern A.L."/>
            <person name="Halter G.M."/>
            <person name="Han M.V."/>
            <person name="Heger A."/>
            <person name="Hillier L."/>
            <person name="Hinrichs A.S."/>
            <person name="Holmes I."/>
            <person name="Hoskins R.A."/>
            <person name="Hubisz M.J."/>
            <person name="Hultmark D."/>
            <person name="Huntley M.A."/>
            <person name="Jaffe D.B."/>
            <person name="Jagadeeshan S."/>
            <person name="Jeck W.R."/>
            <person name="Johnson J."/>
            <person name="Jones C.D."/>
            <person name="Jordan W.C."/>
            <person name="Karpen G.H."/>
            <person name="Kataoka E."/>
            <person name="Keightley P.D."/>
            <person name="Kheradpour P."/>
            <person name="Kirkness E.F."/>
            <person name="Koerich L.B."/>
            <person name="Kristiansen K."/>
            <person name="Kudrna D."/>
            <person name="Kulathinal R.J."/>
            <person name="Kumar S."/>
            <person name="Kwok R."/>
            <person name="Lander E."/>
            <person name="Langley C.H."/>
            <person name="Lapoint R."/>
            <person name="Lazzaro B.P."/>
            <person name="Lee S.J."/>
            <person name="Levesque L."/>
            <person name="Li R."/>
            <person name="Lin C.F."/>
            <person name="Lin M.F."/>
            <person name="Lindblad-Toh K."/>
            <person name="Llopart A."/>
            <person name="Long M."/>
            <person name="Low L."/>
            <person name="Lozovsky E."/>
            <person name="Lu J."/>
            <person name="Luo M."/>
            <person name="Machado C.A."/>
            <person name="Makalowski W."/>
            <person name="Marzo M."/>
            <person name="Matsuda M."/>
            <person name="Matzkin L."/>
            <person name="McAllister B."/>
            <person name="McBride C.S."/>
            <person name="McKernan B."/>
            <person name="McKernan K."/>
            <person name="Mendez-Lago M."/>
            <person name="Minx P."/>
            <person name="Mollenhauer M.U."/>
            <person name="Montooth K."/>
            <person name="Mount S.M."/>
            <person name="Mu X."/>
            <person name="Myers E."/>
            <person name="Negre B."/>
            <person name="Newfeld S."/>
            <person name="Nielsen R."/>
            <person name="Noor M.A."/>
            <person name="O'Grady P."/>
            <person name="Pachter L."/>
            <person name="Papaceit M."/>
            <person name="Parisi M.J."/>
            <person name="Parisi M."/>
            <person name="Parts L."/>
            <person name="Pedersen J.S."/>
            <person name="Pesole G."/>
            <person name="Phillippy A.M."/>
            <person name="Ponting C.P."/>
            <person name="Pop M."/>
            <person name="Porcelli D."/>
            <person name="Powell J.R."/>
            <person name="Prohaska S."/>
            <person name="Pruitt K."/>
            <person name="Puig M."/>
            <person name="Quesneville H."/>
            <person name="Ram K.R."/>
            <person name="Rand D."/>
            <person name="Rasmussen M.D."/>
            <person name="Reed L.K."/>
            <person name="Reenan R."/>
            <person name="Reily A."/>
            <person name="Remington K.A."/>
            <person name="Rieger T.T."/>
            <person name="Ritchie M.G."/>
            <person name="Robin C."/>
            <person name="Rogers Y.H."/>
            <person name="Rohde C."/>
            <person name="Rozas J."/>
            <person name="Rubenfield M.J."/>
            <person name="Ruiz A."/>
            <person name="Russo S."/>
            <person name="Salzberg S.L."/>
            <person name="Sanchez-Gracia A."/>
            <person name="Saranga D.J."/>
            <person name="Sato H."/>
            <person name="Schaeffer S.W."/>
            <person name="Schatz M.C."/>
            <person name="Schlenke T."/>
            <person name="Schwartz R."/>
            <person name="Segarra C."/>
            <person name="Singh R.S."/>
            <person name="Sirot L."/>
            <person name="Sirota M."/>
            <person name="Sisneros N.B."/>
            <person name="Smith C.D."/>
            <person name="Smith T.F."/>
            <person name="Spieth J."/>
            <person name="Stage D.E."/>
            <person name="Stark A."/>
            <person name="Stephan W."/>
            <person name="Strausberg R.L."/>
            <person name="Strempel S."/>
            <person name="Sturgill D."/>
            <person name="Sutton G."/>
            <person name="Sutton G.G."/>
            <person name="Tao W."/>
            <person name="Teichmann S."/>
            <person name="Tobari Y.N."/>
            <person name="Tomimura Y."/>
            <person name="Tsolas J.M."/>
            <person name="Valente V.L."/>
            <person name="Venter E."/>
            <person name="Venter J.C."/>
            <person name="Vicario S."/>
            <person name="Vieira F.G."/>
            <person name="Vilella A.J."/>
            <person name="Villasante A."/>
            <person name="Walenz B."/>
            <person name="Wang J."/>
            <person name="Wasserman M."/>
            <person name="Watts T."/>
            <person name="Wilson D."/>
            <person name="Wilson R.K."/>
            <person name="Wing R.A."/>
            <person name="Wolfner M.F."/>
            <person name="Wong A."/>
            <person name="Wong G.K."/>
            <person name="Wu C.I."/>
            <person name="Wu G."/>
            <person name="Yamamoto D."/>
            <person name="Yang H.P."/>
            <person name="Yang S.P."/>
            <person name="Yorke J.A."/>
            <person name="Yoshida K."/>
            <person name="Zdobnov E."/>
            <person name="Zhang P."/>
            <person name="Zhang Y."/>
            <person name="Zimin A.V."/>
            <person name="Baldwin J."/>
            <person name="Abdouelleil A."/>
            <person name="Abdulkadir J."/>
            <person name="Abebe A."/>
            <person name="Abera B."/>
            <person name="Abreu J."/>
            <person name="Acer S.C."/>
            <person name="Aftuck L."/>
            <person name="Alexander A."/>
            <person name="An P."/>
            <person name="Anderson E."/>
            <person name="Anderson S."/>
            <person name="Arachi H."/>
            <person name="Azer M."/>
            <person name="Bachantsang P."/>
            <person name="Barry A."/>
            <person name="Bayul T."/>
            <person name="Berlin A."/>
            <person name="Bessette D."/>
            <person name="Bloom T."/>
            <person name="Blye J."/>
            <person name="Boguslavskiy L."/>
            <person name="Bonnet C."/>
            <person name="Boukhgalter B."/>
            <person name="Bourzgui I."/>
            <person name="Brown A."/>
            <person name="Cahill P."/>
            <person name="Channer S."/>
            <person name="Cheshatsang Y."/>
            <person name="Chuda L."/>
            <person name="Citroen M."/>
            <person name="Collymore A."/>
            <person name="Cooke P."/>
            <person name="Costello M."/>
            <person name="D'Aco K."/>
            <person name="Daza R."/>
            <person name="De Haan G."/>
            <person name="DeGray S."/>
            <person name="DeMaso C."/>
            <person name="Dhargay N."/>
            <person name="Dooley K."/>
            <person name="Dooley E."/>
            <person name="Doricent M."/>
            <person name="Dorje P."/>
            <person name="Dorjee K."/>
            <person name="Dupes A."/>
            <person name="Elong R."/>
            <person name="Falk J."/>
            <person name="Farina A."/>
            <person name="Faro S."/>
            <person name="Ferguson D."/>
            <person name="Fisher S."/>
            <person name="Foley C.D."/>
            <person name="Franke A."/>
            <person name="Friedrich D."/>
            <person name="Gadbois L."/>
            <person name="Gearin G."/>
            <person name="Gearin C.R."/>
            <person name="Giannoukos G."/>
            <person name="Goode T."/>
            <person name="Graham J."/>
            <person name="Grandbois E."/>
            <person name="Grewal S."/>
            <person name="Gyaltsen K."/>
            <person name="Hafez N."/>
            <person name="Hagos B."/>
            <person name="Hall J."/>
            <person name="Henson C."/>
            <person name="Hollinger A."/>
            <person name="Honan T."/>
            <person name="Huard M.D."/>
            <person name="Hughes L."/>
            <person name="Hurhula B."/>
            <person name="Husby M.E."/>
            <person name="Kamat A."/>
            <person name="Kanga B."/>
            <person name="Kashin S."/>
            <person name="Khazanovich D."/>
            <person name="Kisner P."/>
            <person name="Lance K."/>
            <person name="Lara M."/>
            <person name="Lee W."/>
            <person name="Lennon N."/>
            <person name="Letendre F."/>
            <person name="LeVine R."/>
            <person name="Lipovsky A."/>
            <person name="Liu X."/>
            <person name="Liu J."/>
            <person name="Liu S."/>
            <person name="Lokyitsang T."/>
            <person name="Lokyitsang Y."/>
            <person name="Lubonja R."/>
            <person name="Lui A."/>
            <person name="MacDonald P."/>
            <person name="Magnisalis V."/>
            <person name="Maru K."/>
            <person name="Matthews C."/>
            <person name="McCusker W."/>
            <person name="McDonough S."/>
            <person name="Mehta T."/>
            <person name="Meldrim J."/>
            <person name="Meneus L."/>
            <person name="Mihai O."/>
            <person name="Mihalev A."/>
            <person name="Mihova T."/>
            <person name="Mittelman R."/>
            <person name="Mlenga V."/>
            <person name="Montmayeur A."/>
            <person name="Mulrain L."/>
            <person name="Navidi A."/>
            <person name="Naylor J."/>
            <person name="Negash T."/>
            <person name="Nguyen T."/>
            <person name="Nguyen N."/>
            <person name="Nicol R."/>
            <person name="Norbu C."/>
            <person name="Norbu N."/>
            <person name="Novod N."/>
            <person name="O'Neill B."/>
            <person name="Osman S."/>
            <person name="Markiewicz E."/>
            <person name="Oyono O.L."/>
            <person name="Patti C."/>
            <person name="Phunkhang P."/>
            <person name="Pierre F."/>
            <person name="Priest M."/>
            <person name="Raghuraman S."/>
            <person name="Rege F."/>
            <person name="Reyes R."/>
            <person name="Rise C."/>
            <person name="Rogov P."/>
            <person name="Ross K."/>
            <person name="Ryan E."/>
            <person name="Settipalli S."/>
            <person name="Shea T."/>
            <person name="Sherpa N."/>
            <person name="Shi L."/>
            <person name="Shih D."/>
            <person name="Sparrow T."/>
            <person name="Spaulding J."/>
            <person name="Stalker J."/>
            <person name="Stange-Thomann N."/>
            <person name="Stavropoulos S."/>
            <person name="Stone C."/>
            <person name="Strader C."/>
            <person name="Tesfaye S."/>
            <person name="Thomson T."/>
            <person name="Thoulutsang Y."/>
            <person name="Thoulutsang D."/>
            <person name="Topham K."/>
            <person name="Topping I."/>
            <person name="Tsamla T."/>
            <person name="Vassiliev H."/>
            <person name="Vo A."/>
            <person name="Wangchuk T."/>
            <person name="Wangdi T."/>
            <person name="Weiand M."/>
            <person name="Wilkinson J."/>
            <person name="Wilson A."/>
            <person name="Yadav S."/>
            <person name="Young G."/>
            <person name="Yu Q."/>
            <person name="Zembek L."/>
            <person name="Zhong D."/>
            <person name="Zimmer A."/>
            <person name="Zwirko Z."/>
            <person name="Jaffe D.B."/>
            <person name="Alvarez P."/>
            <person name="Brockman W."/>
            <person name="Butler J."/>
            <person name="Chin C."/>
            <person name="Gnerre S."/>
            <person name="Grabherr M."/>
            <person name="Kleber M."/>
            <person name="Mauceli E."/>
            <person name="MacCallum I."/>
        </authorList>
    </citation>
    <scope>NUCLEOTIDE SEQUENCE [LARGE SCALE GENOMIC DNA]</scope>
    <source>
        <strain evidence="4">Tucson 15287-2541.00</strain>
    </source>
</reference>